<feature type="compositionally biased region" description="Low complexity" evidence="2">
    <location>
        <begin position="210"/>
        <end position="226"/>
    </location>
</feature>
<name>M2LUH7_BAUPA</name>
<dbReference type="STRING" id="717646.M2LUH7"/>
<evidence type="ECO:0008006" key="5">
    <source>
        <dbReference type="Google" id="ProtNLM"/>
    </source>
</evidence>
<dbReference type="GO" id="GO:0000981">
    <property type="term" value="F:DNA-binding transcription factor activity, RNA polymerase II-specific"/>
    <property type="evidence" value="ECO:0007669"/>
    <property type="project" value="InterPro"/>
</dbReference>
<dbReference type="HOGENOM" id="CLU_011237_1_0_1"/>
<accession>M2LUH7</accession>
<dbReference type="PANTHER" id="PTHR35392:SF1">
    <property type="entry name" value="ZN(II)2CYS6 TRANSCRIPTION FACTOR (EUROFUNG)"/>
    <property type="match status" value="1"/>
</dbReference>
<feature type="region of interest" description="Disordered" evidence="2">
    <location>
        <begin position="185"/>
        <end position="279"/>
    </location>
</feature>
<dbReference type="PANTHER" id="PTHR35392">
    <property type="entry name" value="ZN(II)2CYS6 TRANSCRIPTION FACTOR (EUROFUNG)-RELATED-RELATED"/>
    <property type="match status" value="1"/>
</dbReference>
<dbReference type="GO" id="GO:0008270">
    <property type="term" value="F:zinc ion binding"/>
    <property type="evidence" value="ECO:0007669"/>
    <property type="project" value="InterPro"/>
</dbReference>
<feature type="compositionally biased region" description="Basic and acidic residues" evidence="2">
    <location>
        <begin position="254"/>
        <end position="263"/>
    </location>
</feature>
<dbReference type="CDD" id="cd00067">
    <property type="entry name" value="GAL4"/>
    <property type="match status" value="1"/>
</dbReference>
<gene>
    <name evidence="3" type="ORF">BAUCODRAFT_66250</name>
</gene>
<feature type="region of interest" description="Disordered" evidence="2">
    <location>
        <begin position="120"/>
        <end position="164"/>
    </location>
</feature>
<keyword evidence="4" id="KW-1185">Reference proteome</keyword>
<dbReference type="OrthoDB" id="5420905at2759"/>
<dbReference type="KEGG" id="bcom:BAUCODRAFT_66250"/>
<evidence type="ECO:0000313" key="3">
    <source>
        <dbReference type="EMBL" id="EMC98237.1"/>
    </source>
</evidence>
<protein>
    <recommendedName>
        <fullName evidence="5">Zn(2)-C6 fungal-type domain-containing protein</fullName>
    </recommendedName>
</protein>
<keyword evidence="1" id="KW-0539">Nucleus</keyword>
<dbReference type="GeneID" id="19116269"/>
<dbReference type="Proteomes" id="UP000011761">
    <property type="component" value="Unassembled WGS sequence"/>
</dbReference>
<sequence length="676" mass="75609">MNLQTSGLDLEYQSLLPIDWQFQLQQAQQQQQYVQQSNALHLNAFDQATFGGHLQTSPVDFMPASAAESYAAMLNQTATESVHSSVPGGSPTGTALEVQSVSDNEWSLVNFKPNRQSIDSFTGTVSNPSQNLHIRTSSEASASDGPSSAELSGSYEEIPPWPLSSPHDFHGSEWLDAQYVQHAHGLPTSTQKQTSPSSSLAVSPTGGMSGYRSSGSSSNSPTSSGPLSPPIRRRKSPVEGKTTKAVIKKVPTSSRKDASGEKKVGRRKGPLRPDQRQQAHEIRKLRACLRCKFLKKTCDKGEPCGGCRPSHARLWQVPCTRMDIKDIGYFMKDWKADYERHVSLGFSVGNIKGFSMVERTLYITHGYGHYLPINAREVFVRDEKCFGVDWSESVPSQTFEINTARMSAGIEGVSTTLLSEYLDRHLESGFESFVDEYFDGTKFVTEILKTAYRYYMREKTPSVRKALKLVLAYNLTMSVTLVEGLSEEEQFGGKIEAETSRFNGKTAAPVMINFQVKCALADMWRELQKDILEELSSLYSSVYSGEKLKNWPTIFMLAAILLAIWEEMQFDCHYRVPDEKAVNKFCEEMERTPVGVIVGLFQAISTKLPGLQEWDTRKHHHLLGSNPAVCDALTEVREHVGKYEQYLKERSAAKFDRNDFDCLSNKFLSKLVIRAN</sequence>
<dbReference type="OMA" id="DNGWSTI"/>
<feature type="compositionally biased region" description="Low complexity" evidence="2">
    <location>
        <begin position="137"/>
        <end position="149"/>
    </location>
</feature>
<feature type="compositionally biased region" description="Polar residues" evidence="2">
    <location>
        <begin position="120"/>
        <end position="135"/>
    </location>
</feature>
<organism evidence="3 4">
    <name type="scientific">Baudoinia panamericana (strain UAMH 10762)</name>
    <name type="common">Angels' share fungus</name>
    <name type="synonym">Baudoinia compniacensis (strain UAMH 10762)</name>
    <dbReference type="NCBI Taxonomy" id="717646"/>
    <lineage>
        <taxon>Eukaryota</taxon>
        <taxon>Fungi</taxon>
        <taxon>Dikarya</taxon>
        <taxon>Ascomycota</taxon>
        <taxon>Pezizomycotina</taxon>
        <taxon>Dothideomycetes</taxon>
        <taxon>Dothideomycetidae</taxon>
        <taxon>Mycosphaerellales</taxon>
        <taxon>Teratosphaeriaceae</taxon>
        <taxon>Baudoinia</taxon>
    </lineage>
</organism>
<dbReference type="AlphaFoldDB" id="M2LUH7"/>
<dbReference type="RefSeq" id="XP_007674584.1">
    <property type="nucleotide sequence ID" value="XM_007676394.1"/>
</dbReference>
<evidence type="ECO:0000313" key="4">
    <source>
        <dbReference type="Proteomes" id="UP000011761"/>
    </source>
</evidence>
<dbReference type="InterPro" id="IPR052973">
    <property type="entry name" value="Fungal_sec-metab_reg_TF"/>
</dbReference>
<evidence type="ECO:0000256" key="2">
    <source>
        <dbReference type="SAM" id="MobiDB-lite"/>
    </source>
</evidence>
<dbReference type="eggNOG" id="ENOG502SKCU">
    <property type="taxonomic scope" value="Eukaryota"/>
</dbReference>
<dbReference type="InterPro" id="IPR001138">
    <property type="entry name" value="Zn2Cys6_DnaBD"/>
</dbReference>
<evidence type="ECO:0000256" key="1">
    <source>
        <dbReference type="ARBA" id="ARBA00023242"/>
    </source>
</evidence>
<proteinExistence type="predicted"/>
<feature type="compositionally biased region" description="Low complexity" evidence="2">
    <location>
        <begin position="187"/>
        <end position="199"/>
    </location>
</feature>
<dbReference type="EMBL" id="KB445553">
    <property type="protein sequence ID" value="EMC98237.1"/>
    <property type="molecule type" value="Genomic_DNA"/>
</dbReference>
<reference evidence="3 4" key="1">
    <citation type="journal article" date="2012" name="PLoS Pathog.">
        <title>Diverse lifestyles and strategies of plant pathogenesis encoded in the genomes of eighteen Dothideomycetes fungi.</title>
        <authorList>
            <person name="Ohm R.A."/>
            <person name="Feau N."/>
            <person name="Henrissat B."/>
            <person name="Schoch C.L."/>
            <person name="Horwitz B.A."/>
            <person name="Barry K.W."/>
            <person name="Condon B.J."/>
            <person name="Copeland A.C."/>
            <person name="Dhillon B."/>
            <person name="Glaser F."/>
            <person name="Hesse C.N."/>
            <person name="Kosti I."/>
            <person name="LaButti K."/>
            <person name="Lindquist E.A."/>
            <person name="Lucas S."/>
            <person name="Salamov A.A."/>
            <person name="Bradshaw R.E."/>
            <person name="Ciuffetti L."/>
            <person name="Hamelin R.C."/>
            <person name="Kema G.H.J."/>
            <person name="Lawrence C."/>
            <person name="Scott J.A."/>
            <person name="Spatafora J.W."/>
            <person name="Turgeon B.G."/>
            <person name="de Wit P.J.G.M."/>
            <person name="Zhong S."/>
            <person name="Goodwin S.B."/>
            <person name="Grigoriev I.V."/>
        </authorList>
    </citation>
    <scope>NUCLEOTIDE SEQUENCE [LARGE SCALE GENOMIC DNA]</scope>
    <source>
        <strain evidence="3 4">UAMH 10762</strain>
    </source>
</reference>